<dbReference type="Pfam" id="PF00534">
    <property type="entry name" value="Glycos_transf_1"/>
    <property type="match status" value="1"/>
</dbReference>
<dbReference type="EMBL" id="JAPDOD010000037">
    <property type="protein sequence ID" value="MDA0164738.1"/>
    <property type="molecule type" value="Genomic_DNA"/>
</dbReference>
<keyword evidence="3" id="KW-1185">Reference proteome</keyword>
<dbReference type="RefSeq" id="WP_270043988.1">
    <property type="nucleotide sequence ID" value="NZ_JAPDOD010000037.1"/>
</dbReference>
<gene>
    <name evidence="2" type="ORF">OM076_31005</name>
</gene>
<name>A0A9X3N4N7_9ACTN</name>
<dbReference type="Gene3D" id="3.40.50.2000">
    <property type="entry name" value="Glycogen Phosphorylase B"/>
    <property type="match status" value="1"/>
</dbReference>
<evidence type="ECO:0000313" key="2">
    <source>
        <dbReference type="EMBL" id="MDA0164738.1"/>
    </source>
</evidence>
<evidence type="ECO:0000259" key="1">
    <source>
        <dbReference type="Pfam" id="PF00534"/>
    </source>
</evidence>
<dbReference type="InterPro" id="IPR001296">
    <property type="entry name" value="Glyco_trans_1"/>
</dbReference>
<dbReference type="AlphaFoldDB" id="A0A9X3N4N7"/>
<proteinExistence type="predicted"/>
<dbReference type="SUPFAM" id="SSF53756">
    <property type="entry name" value="UDP-Glycosyltransferase/glycogen phosphorylase"/>
    <property type="match status" value="1"/>
</dbReference>
<sequence length="408" mass="44987">MNPPLRVAFVVNDLQLSGGVSVVVEHARRLARHGIAAELVLARAQAEPDWAFPGLGELPVHGMEVARRADYDLVVATWWETVGPALELSAKRHAYFIQSLEDRFYKPGEPARLAAALTHDLPLPVITEARWIAETLEALHPQRRCLLVRNGIAKDVFAGPRTPPPRRDGPLRILVEGSSAWFKGVPEALAATRAMQQPRHVTLVAPKGETPEGVDVRVGPLPQRDLATLYAQTDVVLKLSRVEGMFGPPLEAFHLGATCVVSAVTGHEEYVEHGENGLVVEWDDDRGTSRALDLLARDRMLLHRLRWGALATARGWPSWDQQATVMAAALREVARRPPLAANGFDARMIAEVRGGIEAHALVVAERDRLLWRLRPVDAVQRALETPALAWAGRPMKRAWSGARRRAGR</sequence>
<reference evidence="2" key="1">
    <citation type="submission" date="2022-10" db="EMBL/GenBank/DDBJ databases">
        <title>The WGS of Solirubrobacter ginsenosidimutans DSM 21036.</title>
        <authorList>
            <person name="Jiang Z."/>
        </authorList>
    </citation>
    <scope>NUCLEOTIDE SEQUENCE</scope>
    <source>
        <strain evidence="2">DSM 21036</strain>
    </source>
</reference>
<organism evidence="2 3">
    <name type="scientific">Solirubrobacter ginsenosidimutans</name>
    <dbReference type="NCBI Taxonomy" id="490573"/>
    <lineage>
        <taxon>Bacteria</taxon>
        <taxon>Bacillati</taxon>
        <taxon>Actinomycetota</taxon>
        <taxon>Thermoleophilia</taxon>
        <taxon>Solirubrobacterales</taxon>
        <taxon>Solirubrobacteraceae</taxon>
        <taxon>Solirubrobacter</taxon>
    </lineage>
</organism>
<dbReference type="Proteomes" id="UP001149140">
    <property type="component" value="Unassembled WGS sequence"/>
</dbReference>
<protein>
    <submittedName>
        <fullName evidence="2">Glycosyltransferase family 4 protein</fullName>
    </submittedName>
</protein>
<feature type="domain" description="Glycosyl transferase family 1" evidence="1">
    <location>
        <begin position="219"/>
        <end position="306"/>
    </location>
</feature>
<comment type="caution">
    <text evidence="2">The sequence shown here is derived from an EMBL/GenBank/DDBJ whole genome shotgun (WGS) entry which is preliminary data.</text>
</comment>
<dbReference type="GO" id="GO:0016757">
    <property type="term" value="F:glycosyltransferase activity"/>
    <property type="evidence" value="ECO:0007669"/>
    <property type="project" value="InterPro"/>
</dbReference>
<accession>A0A9X3N4N7</accession>
<dbReference type="Gene3D" id="3.40.50.11090">
    <property type="match status" value="1"/>
</dbReference>
<dbReference type="CDD" id="cd03801">
    <property type="entry name" value="GT4_PimA-like"/>
    <property type="match status" value="1"/>
</dbReference>
<evidence type="ECO:0000313" key="3">
    <source>
        <dbReference type="Proteomes" id="UP001149140"/>
    </source>
</evidence>